<dbReference type="InterPro" id="IPR010031">
    <property type="entry name" value="FAD_lactone_oxidase-like"/>
</dbReference>
<dbReference type="SUPFAM" id="SSF55103">
    <property type="entry name" value="FAD-linked oxidases, C-terminal domain"/>
    <property type="match status" value="1"/>
</dbReference>
<name>A0A5K7XF41_9BACT</name>
<accession>A0A5K7XF41</accession>
<dbReference type="InterPro" id="IPR007173">
    <property type="entry name" value="ALO_C"/>
</dbReference>
<dbReference type="InterPro" id="IPR016169">
    <property type="entry name" value="FAD-bd_PCMH_sub2"/>
</dbReference>
<dbReference type="Pfam" id="PF04030">
    <property type="entry name" value="ALO"/>
    <property type="match status" value="1"/>
</dbReference>
<keyword evidence="3" id="KW-0560">Oxidoreductase</keyword>
<dbReference type="PANTHER" id="PTHR43762">
    <property type="entry name" value="L-GULONOLACTONE OXIDASE"/>
    <property type="match status" value="1"/>
</dbReference>
<dbReference type="Gene3D" id="3.30.465.10">
    <property type="match status" value="1"/>
</dbReference>
<dbReference type="SUPFAM" id="SSF56176">
    <property type="entry name" value="FAD-binding/transporter-associated domain-like"/>
    <property type="match status" value="1"/>
</dbReference>
<dbReference type="RefSeq" id="WP_172992053.1">
    <property type="nucleotide sequence ID" value="NZ_AP021861.1"/>
</dbReference>
<dbReference type="Proteomes" id="UP000326837">
    <property type="component" value="Chromosome"/>
</dbReference>
<dbReference type="Gene3D" id="1.10.45.10">
    <property type="entry name" value="Vanillyl-alcohol Oxidase, Chain A, domain 4"/>
    <property type="match status" value="1"/>
</dbReference>
<evidence type="ECO:0000313" key="5">
    <source>
        <dbReference type="EMBL" id="BBO33501.1"/>
    </source>
</evidence>
<dbReference type="InterPro" id="IPR016166">
    <property type="entry name" value="FAD-bd_PCMH"/>
</dbReference>
<evidence type="ECO:0000313" key="6">
    <source>
        <dbReference type="Proteomes" id="UP000326837"/>
    </source>
</evidence>
<dbReference type="GO" id="GO:0071949">
    <property type="term" value="F:FAD binding"/>
    <property type="evidence" value="ECO:0007669"/>
    <property type="project" value="InterPro"/>
</dbReference>
<reference evidence="6" key="1">
    <citation type="submission" date="2019-10" db="EMBL/GenBank/DDBJ databases">
        <title>Lacipirellula parvula gen. nov., sp. nov., representing a lineage of planctomycetes widespread in freshwater anoxic habitats, and description of the family Lacipirellulaceae.</title>
        <authorList>
            <person name="Dedysh S.N."/>
            <person name="Kulichevskaya I.S."/>
            <person name="Beletsky A.V."/>
            <person name="Rakitin A.L."/>
            <person name="Mardanov A.V."/>
            <person name="Ivanova A.A."/>
            <person name="Saltykova V.X."/>
            <person name="Rijpstra W.I.C."/>
            <person name="Sinninghe Damste J.S."/>
            <person name="Ravin N.V."/>
        </authorList>
    </citation>
    <scope>NUCLEOTIDE SEQUENCE [LARGE SCALE GENOMIC DNA]</scope>
    <source>
        <strain evidence="6">PX69</strain>
    </source>
</reference>
<evidence type="ECO:0000256" key="3">
    <source>
        <dbReference type="ARBA" id="ARBA00023002"/>
    </source>
</evidence>
<proteinExistence type="predicted"/>
<gene>
    <name evidence="5" type="ORF">PLANPX_3113</name>
</gene>
<dbReference type="InterPro" id="IPR006094">
    <property type="entry name" value="Oxid_FAD_bind_N"/>
</dbReference>
<dbReference type="PANTHER" id="PTHR43762:SF1">
    <property type="entry name" value="D-ARABINONO-1,4-LACTONE OXIDASE"/>
    <property type="match status" value="1"/>
</dbReference>
<dbReference type="GO" id="GO:0016020">
    <property type="term" value="C:membrane"/>
    <property type="evidence" value="ECO:0007669"/>
    <property type="project" value="InterPro"/>
</dbReference>
<sequence length="499" mass="55167">MRRPLTRRRKILLALLIVAIVIVVSVSRPAGHLATVAWQDADQLQPLAAGYIDDASRLNAAHVAEVWPIPADPAAAESQLRDLLVRARRDKLSVSIAGARHSMGGHTISPDGIVIDMTPFHAMSFDPATNLLRVQAGARWSEIIPYLDPVGRSVAVMQSNNSFTVGGSLSVNCHGWQYGRPPIASTVESFRLLLADGTIKTCSRTENAELFALALGGYGLFGVILDADLRVIPNARYRLEQFVVPLNQALATYDAEIAGRDDVAMAYGRLGIAPSHFLEDVIINVFHEAPDGSIPPLASANSIKLRRNLFRGSVGSDYGKELRWSAEAKLQPHLNKEYFSRNQLLNEGVEVFQNRSAASTDILHEYFVPRSGVASFIAALRETIPKHDVDLLNVTVRFVEEDRDTFLRYATEEMFAFVMLFNQPTTAAAEAEMETVSQALIEASLAAGGRYYLPYRLHATPAEFARAYPQGAEFFAQKRKYDPDGVFQNKFYLKYGRDE</sequence>
<dbReference type="AlphaFoldDB" id="A0A5K7XF41"/>
<feature type="domain" description="FAD-binding PCMH-type" evidence="4">
    <location>
        <begin position="60"/>
        <end position="234"/>
    </location>
</feature>
<dbReference type="InterPro" id="IPR016171">
    <property type="entry name" value="Vanillyl_alc_oxidase_C-sub2"/>
</dbReference>
<dbReference type="GO" id="GO:0003885">
    <property type="term" value="F:D-arabinono-1,4-lactone oxidase activity"/>
    <property type="evidence" value="ECO:0007669"/>
    <property type="project" value="InterPro"/>
</dbReference>
<dbReference type="InterPro" id="IPR016164">
    <property type="entry name" value="FAD-linked_Oxase-like_C"/>
</dbReference>
<dbReference type="EMBL" id="AP021861">
    <property type="protein sequence ID" value="BBO33501.1"/>
    <property type="molecule type" value="Genomic_DNA"/>
</dbReference>
<keyword evidence="2" id="KW-0274">FAD</keyword>
<keyword evidence="6" id="KW-1185">Reference proteome</keyword>
<dbReference type="Pfam" id="PF01565">
    <property type="entry name" value="FAD_binding_4"/>
    <property type="match status" value="1"/>
</dbReference>
<keyword evidence="1" id="KW-0285">Flavoprotein</keyword>
<organism evidence="5 6">
    <name type="scientific">Lacipirellula parvula</name>
    <dbReference type="NCBI Taxonomy" id="2650471"/>
    <lineage>
        <taxon>Bacteria</taxon>
        <taxon>Pseudomonadati</taxon>
        <taxon>Planctomycetota</taxon>
        <taxon>Planctomycetia</taxon>
        <taxon>Pirellulales</taxon>
        <taxon>Lacipirellulaceae</taxon>
        <taxon>Lacipirellula</taxon>
    </lineage>
</organism>
<evidence type="ECO:0000256" key="2">
    <source>
        <dbReference type="ARBA" id="ARBA00022827"/>
    </source>
</evidence>
<dbReference type="InterPro" id="IPR036318">
    <property type="entry name" value="FAD-bd_PCMH-like_sf"/>
</dbReference>
<dbReference type="PROSITE" id="PS51387">
    <property type="entry name" value="FAD_PCMH"/>
    <property type="match status" value="1"/>
</dbReference>
<dbReference type="KEGG" id="lpav:PLANPX_3113"/>
<evidence type="ECO:0000259" key="4">
    <source>
        <dbReference type="PROSITE" id="PS51387"/>
    </source>
</evidence>
<evidence type="ECO:0000256" key="1">
    <source>
        <dbReference type="ARBA" id="ARBA00022630"/>
    </source>
</evidence>
<protein>
    <submittedName>
        <fullName evidence="5">Oxidoreductase</fullName>
    </submittedName>
</protein>